<dbReference type="Pfam" id="PF08751">
    <property type="entry name" value="TrwC"/>
    <property type="match status" value="1"/>
</dbReference>
<protein>
    <submittedName>
        <fullName evidence="3">Unannotated protein</fullName>
    </submittedName>
</protein>
<name>A0A6J7AGK1_9ZZZZ</name>
<dbReference type="SUPFAM" id="SSF55464">
    <property type="entry name" value="Origin of replication-binding domain, RBD-like"/>
    <property type="match status" value="1"/>
</dbReference>
<evidence type="ECO:0000313" key="4">
    <source>
        <dbReference type="EMBL" id="CAB4882100.1"/>
    </source>
</evidence>
<dbReference type="EMBL" id="CAFABE010000066">
    <property type="protein sequence ID" value="CAB4831875.1"/>
    <property type="molecule type" value="Genomic_DNA"/>
</dbReference>
<organism evidence="3">
    <name type="scientific">freshwater metagenome</name>
    <dbReference type="NCBI Taxonomy" id="449393"/>
    <lineage>
        <taxon>unclassified sequences</taxon>
        <taxon>metagenomes</taxon>
        <taxon>ecological metagenomes</taxon>
    </lineage>
</organism>
<evidence type="ECO:0000313" key="5">
    <source>
        <dbReference type="EMBL" id="CAB5011178.1"/>
    </source>
</evidence>
<sequence>MLRINGLSDQEGRYFLDDPAREVTDLFHSSSPGVWIGQGASQFHLSGEVDSNDFTSVLNGRPPRSTLVPRHRRRRVGYDAIFAAPKCVSVLFSSSDHDQARAVVNVHHEALEMALGYLEQRALGIQRTDAVSKERHVLGIQGVTAARFTHGISRSGDPHLHSHVVIANLAHGDDGRFGAIDARGFLGHRRAADALYRTHLRFGLTRDLGVHFQHRVDGREEISGVSDAETLALSGRSAEIRSGIRTFPEKTRASRHDIEHLWEQRRGMRSEIDDQPRLQSSSRHLDEHHYAAVISRESPTPRLVVEAWANGARAGMHAGVVARVLRRFDIPMGRGVYEPSLLKRQVSESRSIHRVLGPRPVEQARLDAWWDQRDRLMERFIREPRLRRNEQPALLFDRQQVIARARRDGPERVGSSRDALWRQERSHG</sequence>
<gene>
    <name evidence="3" type="ORF">UFOPK3164_01276</name>
    <name evidence="4" type="ORF">UFOPK3427_01594</name>
    <name evidence="5" type="ORF">UFOPK4112_00320</name>
</gene>
<dbReference type="EMBL" id="CAFBPM010000002">
    <property type="protein sequence ID" value="CAB5011178.1"/>
    <property type="molecule type" value="Genomic_DNA"/>
</dbReference>
<reference evidence="3" key="1">
    <citation type="submission" date="2020-05" db="EMBL/GenBank/DDBJ databases">
        <authorList>
            <person name="Chiriac C."/>
            <person name="Salcher M."/>
            <person name="Ghai R."/>
            <person name="Kavagutti S V."/>
        </authorList>
    </citation>
    <scope>NUCLEOTIDE SEQUENCE</scope>
</reference>
<dbReference type="NCBIfam" id="NF041492">
    <property type="entry name" value="MobF"/>
    <property type="match status" value="1"/>
</dbReference>
<dbReference type="AlphaFoldDB" id="A0A6J7AGK1"/>
<evidence type="ECO:0000313" key="3">
    <source>
        <dbReference type="EMBL" id="CAB4831875.1"/>
    </source>
</evidence>
<accession>A0A6J7AGK1</accession>
<dbReference type="InterPro" id="IPR014862">
    <property type="entry name" value="TrwC"/>
</dbReference>
<evidence type="ECO:0000259" key="2">
    <source>
        <dbReference type="Pfam" id="PF08751"/>
    </source>
</evidence>
<feature type="domain" description="TrwC relaxase" evidence="2">
    <location>
        <begin position="25"/>
        <end position="278"/>
    </location>
</feature>
<feature type="region of interest" description="Disordered" evidence="1">
    <location>
        <begin position="406"/>
        <end position="428"/>
    </location>
</feature>
<dbReference type="EMBL" id="CAFBLT010000002">
    <property type="protein sequence ID" value="CAB4882100.1"/>
    <property type="molecule type" value="Genomic_DNA"/>
</dbReference>
<proteinExistence type="predicted"/>
<evidence type="ECO:0000256" key="1">
    <source>
        <dbReference type="SAM" id="MobiDB-lite"/>
    </source>
</evidence>